<feature type="transmembrane region" description="Helical" evidence="1">
    <location>
        <begin position="12"/>
        <end position="38"/>
    </location>
</feature>
<keyword evidence="1" id="KW-0812">Transmembrane</keyword>
<evidence type="ECO:0000256" key="1">
    <source>
        <dbReference type="SAM" id="Phobius"/>
    </source>
</evidence>
<proteinExistence type="predicted"/>
<dbReference type="EMBL" id="WOCE01000016">
    <property type="protein sequence ID" value="KAE9597029.1"/>
    <property type="molecule type" value="Genomic_DNA"/>
</dbReference>
<keyword evidence="1" id="KW-1133">Transmembrane helix</keyword>
<protein>
    <submittedName>
        <fullName evidence="2">Uncharacterized protein</fullName>
    </submittedName>
</protein>
<reference evidence="3" key="1">
    <citation type="journal article" date="2020" name="Nat. Commun.">
        <title>Genome sequence of the cluster root forming white lupin.</title>
        <authorList>
            <person name="Hufnagel B."/>
            <person name="Marques A."/>
            <person name="Soriano A."/>
            <person name="Marques L."/>
            <person name="Divol F."/>
            <person name="Doumas P."/>
            <person name="Sallet E."/>
            <person name="Mancinotti D."/>
            <person name="Carrere S."/>
            <person name="Marande W."/>
            <person name="Arribat S."/>
            <person name="Keller J."/>
            <person name="Huneau C."/>
            <person name="Blein T."/>
            <person name="Aime D."/>
            <person name="Laguerre M."/>
            <person name="Taylor J."/>
            <person name="Schubert V."/>
            <person name="Nelson M."/>
            <person name="Geu-Flores F."/>
            <person name="Crespi M."/>
            <person name="Gallardo-Guerrero K."/>
            <person name="Delaux P.-M."/>
            <person name="Salse J."/>
            <person name="Berges H."/>
            <person name="Guyot R."/>
            <person name="Gouzy J."/>
            <person name="Peret B."/>
        </authorList>
    </citation>
    <scope>NUCLEOTIDE SEQUENCE [LARGE SCALE GENOMIC DNA]</scope>
    <source>
        <strain evidence="3">cv. Amiga</strain>
    </source>
</reference>
<gene>
    <name evidence="2" type="ORF">Lalb_Chr16g0382291</name>
</gene>
<evidence type="ECO:0000313" key="3">
    <source>
        <dbReference type="Proteomes" id="UP000447434"/>
    </source>
</evidence>
<dbReference type="AlphaFoldDB" id="A0A6A4PAQ1"/>
<keyword evidence="1" id="KW-0472">Membrane</keyword>
<sequence length="49" mass="5638">MKSTPFSFCFHPFLFIVNYFFIISPSLFFIILLCSSHVNGPFTSLKGML</sequence>
<dbReference type="Proteomes" id="UP000447434">
    <property type="component" value="Chromosome 16"/>
</dbReference>
<accession>A0A6A4PAQ1</accession>
<evidence type="ECO:0000313" key="2">
    <source>
        <dbReference type="EMBL" id="KAE9597029.1"/>
    </source>
</evidence>
<keyword evidence="3" id="KW-1185">Reference proteome</keyword>
<organism evidence="2 3">
    <name type="scientific">Lupinus albus</name>
    <name type="common">White lupine</name>
    <name type="synonym">Lupinus termis</name>
    <dbReference type="NCBI Taxonomy" id="3870"/>
    <lineage>
        <taxon>Eukaryota</taxon>
        <taxon>Viridiplantae</taxon>
        <taxon>Streptophyta</taxon>
        <taxon>Embryophyta</taxon>
        <taxon>Tracheophyta</taxon>
        <taxon>Spermatophyta</taxon>
        <taxon>Magnoliopsida</taxon>
        <taxon>eudicotyledons</taxon>
        <taxon>Gunneridae</taxon>
        <taxon>Pentapetalae</taxon>
        <taxon>rosids</taxon>
        <taxon>fabids</taxon>
        <taxon>Fabales</taxon>
        <taxon>Fabaceae</taxon>
        <taxon>Papilionoideae</taxon>
        <taxon>50 kb inversion clade</taxon>
        <taxon>genistoids sensu lato</taxon>
        <taxon>core genistoids</taxon>
        <taxon>Genisteae</taxon>
        <taxon>Lupinus</taxon>
    </lineage>
</organism>
<name>A0A6A4PAQ1_LUPAL</name>
<comment type="caution">
    <text evidence="2">The sequence shown here is derived from an EMBL/GenBank/DDBJ whole genome shotgun (WGS) entry which is preliminary data.</text>
</comment>